<reference evidence="9 10" key="1">
    <citation type="submission" date="2020-01" db="EMBL/GenBank/DDBJ databases">
        <authorList>
            <person name="Gulvik C.A."/>
            <person name="Batra D.G."/>
        </authorList>
    </citation>
    <scope>NUCLEOTIDE SEQUENCE [LARGE SCALE GENOMIC DNA]</scope>
    <source>
        <strain evidence="9 10">W9323</strain>
    </source>
</reference>
<organism evidence="9 10">
    <name type="scientific">Kroppenstedtia pulmonis</name>
    <dbReference type="NCBI Taxonomy" id="1380685"/>
    <lineage>
        <taxon>Bacteria</taxon>
        <taxon>Bacillati</taxon>
        <taxon>Bacillota</taxon>
        <taxon>Bacilli</taxon>
        <taxon>Bacillales</taxon>
        <taxon>Thermoactinomycetaceae</taxon>
        <taxon>Kroppenstedtia</taxon>
    </lineage>
</organism>
<proteinExistence type="inferred from homology"/>
<feature type="domain" description="Aminotransferase class V" evidence="8">
    <location>
        <begin position="2"/>
        <end position="363"/>
    </location>
</feature>
<protein>
    <submittedName>
        <fullName evidence="9">Cysteine desulfurase</fullName>
    </submittedName>
</protein>
<name>A0A7D4B2Z3_9BACL</name>
<dbReference type="PIRSF" id="PIRSF005572">
    <property type="entry name" value="NifS"/>
    <property type="match status" value="1"/>
</dbReference>
<dbReference type="RefSeq" id="WP_173222972.1">
    <property type="nucleotide sequence ID" value="NZ_CP048104.1"/>
</dbReference>
<dbReference type="Pfam" id="PF00266">
    <property type="entry name" value="Aminotran_5"/>
    <property type="match status" value="1"/>
</dbReference>
<dbReference type="KEGG" id="kpul:GXN76_10560"/>
<dbReference type="InterPro" id="IPR015421">
    <property type="entry name" value="PyrdxlP-dep_Trfase_major"/>
</dbReference>
<keyword evidence="3" id="KW-0479">Metal-binding</keyword>
<dbReference type="AlphaFoldDB" id="A0A7D4B2Z3"/>
<dbReference type="GO" id="GO:0051536">
    <property type="term" value="F:iron-sulfur cluster binding"/>
    <property type="evidence" value="ECO:0007669"/>
    <property type="project" value="UniProtKB-KW"/>
</dbReference>
<dbReference type="NCBIfam" id="NF002806">
    <property type="entry name" value="PRK02948.1"/>
    <property type="match status" value="1"/>
</dbReference>
<sequence>MIYMDNGATTRPDPEVVHVMTDVMQSVFGNPSSLHGIGGQAERLLQEAREVVAKTLDIPGKTLIFTSGGTESNNLAIKGVALQYQQRGRHLITSEVEHASVYGVFQQLEKWGWKITYLPVDGQGRVQVEDVKESLTDETVLVSIMHVNNETGTIQPVDQIGQLLKKYPKTLFHVDGIQSFGKVPLSPAKMGIDLLSISGHKFHGPKGVGCLYVREGVSLSPLLVGGGQEMGLRSGTQNVPGITGFAKAALLADSRRVSVSSRLHRFKKEMITQLAEELHGMIVNGDVSEQGGAPHILSVSFPGLKSEVIVHALEQEGVVVSSKSACSSKGEKPSRILTAMGLNPREAVGTIRISMGSDTTEEDRRGCVAGLLKVIPKLQQVMKVDG</sequence>
<accession>A0A7D4B2Z3</accession>
<comment type="cofactor">
    <cofactor evidence="1 7">
        <name>pyridoxal 5'-phosphate</name>
        <dbReference type="ChEBI" id="CHEBI:597326"/>
    </cofactor>
</comment>
<keyword evidence="4" id="KW-0663">Pyridoxal phosphate</keyword>
<dbReference type="SUPFAM" id="SSF53383">
    <property type="entry name" value="PLP-dependent transferases"/>
    <property type="match status" value="1"/>
</dbReference>
<dbReference type="Gene3D" id="3.90.1150.10">
    <property type="entry name" value="Aspartate Aminotransferase, domain 1"/>
    <property type="match status" value="1"/>
</dbReference>
<dbReference type="PANTHER" id="PTHR11601:SF50">
    <property type="entry name" value="CYSTEINE DESULFURASE ISCS 2-RELATED"/>
    <property type="match status" value="1"/>
</dbReference>
<evidence type="ECO:0000256" key="4">
    <source>
        <dbReference type="ARBA" id="ARBA00022898"/>
    </source>
</evidence>
<dbReference type="GO" id="GO:0046872">
    <property type="term" value="F:metal ion binding"/>
    <property type="evidence" value="ECO:0007669"/>
    <property type="project" value="UniProtKB-KW"/>
</dbReference>
<evidence type="ECO:0000256" key="3">
    <source>
        <dbReference type="ARBA" id="ARBA00022723"/>
    </source>
</evidence>
<dbReference type="InterPro" id="IPR015424">
    <property type="entry name" value="PyrdxlP-dep_Trfase"/>
</dbReference>
<dbReference type="Gene3D" id="1.10.260.50">
    <property type="match status" value="1"/>
</dbReference>
<comment type="similarity">
    <text evidence="2">Belongs to the class-V pyridoxal-phosphate-dependent aminotransferase family. NifS/IscS subfamily.</text>
</comment>
<evidence type="ECO:0000256" key="2">
    <source>
        <dbReference type="ARBA" id="ARBA00006490"/>
    </source>
</evidence>
<dbReference type="FunFam" id="3.40.640.10:FF:000084">
    <property type="entry name" value="IscS-like cysteine desulfurase"/>
    <property type="match status" value="1"/>
</dbReference>
<dbReference type="Gene3D" id="3.40.640.10">
    <property type="entry name" value="Type I PLP-dependent aspartate aminotransferase-like (Major domain)"/>
    <property type="match status" value="1"/>
</dbReference>
<evidence type="ECO:0000256" key="6">
    <source>
        <dbReference type="ARBA" id="ARBA00023014"/>
    </source>
</evidence>
<evidence type="ECO:0000256" key="1">
    <source>
        <dbReference type="ARBA" id="ARBA00001933"/>
    </source>
</evidence>
<dbReference type="PROSITE" id="PS00595">
    <property type="entry name" value="AA_TRANSFER_CLASS_5"/>
    <property type="match status" value="1"/>
</dbReference>
<dbReference type="EMBL" id="CP048104">
    <property type="protein sequence ID" value="QKG84866.1"/>
    <property type="molecule type" value="Genomic_DNA"/>
</dbReference>
<dbReference type="InterPro" id="IPR000192">
    <property type="entry name" value="Aminotrans_V_dom"/>
</dbReference>
<evidence type="ECO:0000313" key="9">
    <source>
        <dbReference type="EMBL" id="QKG84866.1"/>
    </source>
</evidence>
<keyword evidence="5" id="KW-0408">Iron</keyword>
<keyword evidence="6" id="KW-0411">Iron-sulfur</keyword>
<gene>
    <name evidence="9" type="ORF">GXN76_10560</name>
</gene>
<evidence type="ECO:0000259" key="8">
    <source>
        <dbReference type="Pfam" id="PF00266"/>
    </source>
</evidence>
<keyword evidence="10" id="KW-1185">Reference proteome</keyword>
<dbReference type="InterPro" id="IPR016454">
    <property type="entry name" value="Cysteine_dSase"/>
</dbReference>
<dbReference type="InterPro" id="IPR015422">
    <property type="entry name" value="PyrdxlP-dep_Trfase_small"/>
</dbReference>
<dbReference type="Proteomes" id="UP000503088">
    <property type="component" value="Chromosome"/>
</dbReference>
<evidence type="ECO:0000256" key="7">
    <source>
        <dbReference type="RuleBase" id="RU004504"/>
    </source>
</evidence>
<dbReference type="GO" id="GO:0031071">
    <property type="term" value="F:cysteine desulfurase activity"/>
    <property type="evidence" value="ECO:0007669"/>
    <property type="project" value="UniProtKB-ARBA"/>
</dbReference>
<dbReference type="PANTHER" id="PTHR11601">
    <property type="entry name" value="CYSTEINE DESULFURYLASE FAMILY MEMBER"/>
    <property type="match status" value="1"/>
</dbReference>
<evidence type="ECO:0000313" key="10">
    <source>
        <dbReference type="Proteomes" id="UP000503088"/>
    </source>
</evidence>
<evidence type="ECO:0000256" key="5">
    <source>
        <dbReference type="ARBA" id="ARBA00023004"/>
    </source>
</evidence>
<dbReference type="InterPro" id="IPR020578">
    <property type="entry name" value="Aminotrans_V_PyrdxlP_BS"/>
</dbReference>